<feature type="transmembrane region" description="Helical" evidence="8">
    <location>
        <begin position="139"/>
        <end position="160"/>
    </location>
</feature>
<evidence type="ECO:0000313" key="11">
    <source>
        <dbReference type="Proteomes" id="UP000027265"/>
    </source>
</evidence>
<dbReference type="PRINTS" id="PR00466">
    <property type="entry name" value="GP91PHOX"/>
</dbReference>
<dbReference type="PANTHER" id="PTHR11972">
    <property type="entry name" value="NADPH OXIDASE"/>
    <property type="match status" value="1"/>
</dbReference>
<dbReference type="STRING" id="933084.A0A067QLI8"/>
<evidence type="ECO:0000256" key="6">
    <source>
        <dbReference type="ARBA" id="ARBA00023065"/>
    </source>
</evidence>
<evidence type="ECO:0000256" key="2">
    <source>
        <dbReference type="ARBA" id="ARBA00022692"/>
    </source>
</evidence>
<gene>
    <name evidence="10" type="ORF">JAAARDRAFT_29491</name>
</gene>
<dbReference type="SFLD" id="SFLDG01169">
    <property type="entry name" value="NADPH_oxidase_subgroup_(NOX)"/>
    <property type="match status" value="1"/>
</dbReference>
<dbReference type="GO" id="GO:0006811">
    <property type="term" value="P:monoatomic ion transport"/>
    <property type="evidence" value="ECO:0007669"/>
    <property type="project" value="UniProtKB-KW"/>
</dbReference>
<evidence type="ECO:0000256" key="4">
    <source>
        <dbReference type="ARBA" id="ARBA00022989"/>
    </source>
</evidence>
<dbReference type="Gene3D" id="2.40.30.10">
    <property type="entry name" value="Translation factors"/>
    <property type="match status" value="1"/>
</dbReference>
<dbReference type="GO" id="GO:0016175">
    <property type="term" value="F:superoxide-generating NAD(P)H oxidase activity"/>
    <property type="evidence" value="ECO:0007669"/>
    <property type="project" value="TreeGrafter"/>
</dbReference>
<dbReference type="Proteomes" id="UP000027265">
    <property type="component" value="Unassembled WGS sequence"/>
</dbReference>
<keyword evidence="4 8" id="KW-1133">Transmembrane helix</keyword>
<dbReference type="SUPFAM" id="SSF52343">
    <property type="entry name" value="Ferredoxin reductase-like, C-terminal NADP-linked domain"/>
    <property type="match status" value="1"/>
</dbReference>
<dbReference type="PROSITE" id="PS51384">
    <property type="entry name" value="FAD_FR"/>
    <property type="match status" value="1"/>
</dbReference>
<feature type="transmembrane region" description="Helical" evidence="8">
    <location>
        <begin position="102"/>
        <end position="119"/>
    </location>
</feature>
<feature type="domain" description="FAD-binding FR-type" evidence="9">
    <location>
        <begin position="236"/>
        <end position="382"/>
    </location>
</feature>
<keyword evidence="6" id="KW-0813">Transport</keyword>
<evidence type="ECO:0000259" key="9">
    <source>
        <dbReference type="PROSITE" id="PS51384"/>
    </source>
</evidence>
<name>A0A067QLI8_9AGAM</name>
<dbReference type="InterPro" id="IPR013121">
    <property type="entry name" value="Fe_red_NAD-bd_6"/>
</dbReference>
<dbReference type="Gene3D" id="3.40.50.80">
    <property type="entry name" value="Nucleotide-binding domain of ferredoxin-NADP reductase (FNR) module"/>
    <property type="match status" value="1"/>
</dbReference>
<dbReference type="InterPro" id="IPR017927">
    <property type="entry name" value="FAD-bd_FR_type"/>
</dbReference>
<evidence type="ECO:0000256" key="7">
    <source>
        <dbReference type="ARBA" id="ARBA00023136"/>
    </source>
</evidence>
<comment type="subcellular location">
    <subcellularLocation>
        <location evidence="1">Membrane</location>
        <topology evidence="1">Multi-pass membrane protein</topology>
    </subcellularLocation>
</comment>
<dbReference type="CDD" id="cd06186">
    <property type="entry name" value="NOX_Duox_like_FAD_NADP"/>
    <property type="match status" value="1"/>
</dbReference>
<proteinExistence type="predicted"/>
<protein>
    <recommendedName>
        <fullName evidence="9">FAD-binding FR-type domain-containing protein</fullName>
    </recommendedName>
</protein>
<keyword evidence="7 8" id="KW-0472">Membrane</keyword>
<dbReference type="AlphaFoldDB" id="A0A067QLI8"/>
<dbReference type="InterPro" id="IPR017938">
    <property type="entry name" value="Riboflavin_synthase-like_b-brl"/>
</dbReference>
<dbReference type="Pfam" id="PF01794">
    <property type="entry name" value="Ferric_reduct"/>
    <property type="match status" value="1"/>
</dbReference>
<keyword evidence="11" id="KW-1185">Reference proteome</keyword>
<dbReference type="GO" id="GO:0043020">
    <property type="term" value="C:NADPH oxidase complex"/>
    <property type="evidence" value="ECO:0007669"/>
    <property type="project" value="TreeGrafter"/>
</dbReference>
<keyword evidence="2 8" id="KW-0812">Transmembrane</keyword>
<keyword evidence="3" id="KW-0249">Electron transport</keyword>
<dbReference type="SUPFAM" id="SSF63380">
    <property type="entry name" value="Riboflavin synthase domain-like"/>
    <property type="match status" value="1"/>
</dbReference>
<feature type="transmembrane region" description="Helical" evidence="8">
    <location>
        <begin position="172"/>
        <end position="191"/>
    </location>
</feature>
<keyword evidence="5" id="KW-0560">Oxidoreductase</keyword>
<dbReference type="InterPro" id="IPR039261">
    <property type="entry name" value="FNR_nucleotide-bd"/>
</dbReference>
<dbReference type="EMBL" id="KL197710">
    <property type="protein sequence ID" value="KDQ63471.1"/>
    <property type="molecule type" value="Genomic_DNA"/>
</dbReference>
<feature type="transmembrane region" description="Helical" evidence="8">
    <location>
        <begin position="16"/>
        <end position="34"/>
    </location>
</feature>
<dbReference type="InterPro" id="IPR013130">
    <property type="entry name" value="Fe3_Rdtase_TM_dom"/>
</dbReference>
<dbReference type="InParanoid" id="A0A067QLI8"/>
<dbReference type="Pfam" id="PF08022">
    <property type="entry name" value="FAD_binding_8"/>
    <property type="match status" value="1"/>
</dbReference>
<dbReference type="InterPro" id="IPR050369">
    <property type="entry name" value="RBOH/FRE"/>
</dbReference>
<dbReference type="InterPro" id="IPR000778">
    <property type="entry name" value="Cyt_b245_heavy_chain"/>
</dbReference>
<dbReference type="HOGENOM" id="CLU_005646_3_0_1"/>
<keyword evidence="6" id="KW-0406">Ion transport</keyword>
<reference evidence="11" key="1">
    <citation type="journal article" date="2014" name="Proc. Natl. Acad. Sci. U.S.A.">
        <title>Extensive sampling of basidiomycete genomes demonstrates inadequacy of the white-rot/brown-rot paradigm for wood decay fungi.</title>
        <authorList>
            <person name="Riley R."/>
            <person name="Salamov A.A."/>
            <person name="Brown D.W."/>
            <person name="Nagy L.G."/>
            <person name="Floudas D."/>
            <person name="Held B.W."/>
            <person name="Levasseur A."/>
            <person name="Lombard V."/>
            <person name="Morin E."/>
            <person name="Otillar R."/>
            <person name="Lindquist E.A."/>
            <person name="Sun H."/>
            <person name="LaButti K.M."/>
            <person name="Schmutz J."/>
            <person name="Jabbour D."/>
            <person name="Luo H."/>
            <person name="Baker S.E."/>
            <person name="Pisabarro A.G."/>
            <person name="Walton J.D."/>
            <person name="Blanchette R.A."/>
            <person name="Henrissat B."/>
            <person name="Martin F."/>
            <person name="Cullen D."/>
            <person name="Hibbett D.S."/>
            <person name="Grigoriev I.V."/>
        </authorList>
    </citation>
    <scope>NUCLEOTIDE SEQUENCE [LARGE SCALE GENOMIC DNA]</scope>
    <source>
        <strain evidence="11">MUCL 33604</strain>
    </source>
</reference>
<evidence type="ECO:0000256" key="5">
    <source>
        <dbReference type="ARBA" id="ARBA00023002"/>
    </source>
</evidence>
<organism evidence="10 11">
    <name type="scientific">Jaapia argillacea MUCL 33604</name>
    <dbReference type="NCBI Taxonomy" id="933084"/>
    <lineage>
        <taxon>Eukaryota</taxon>
        <taxon>Fungi</taxon>
        <taxon>Dikarya</taxon>
        <taxon>Basidiomycota</taxon>
        <taxon>Agaricomycotina</taxon>
        <taxon>Agaricomycetes</taxon>
        <taxon>Agaricomycetidae</taxon>
        <taxon>Jaapiales</taxon>
        <taxon>Jaapiaceae</taxon>
        <taxon>Jaapia</taxon>
    </lineage>
</organism>
<accession>A0A067QLI8</accession>
<evidence type="ECO:0000256" key="1">
    <source>
        <dbReference type="ARBA" id="ARBA00004141"/>
    </source>
</evidence>
<feature type="transmembrane region" description="Helical" evidence="8">
    <location>
        <begin position="54"/>
        <end position="75"/>
    </location>
</feature>
<dbReference type="OrthoDB" id="167398at2759"/>
<evidence type="ECO:0000313" key="10">
    <source>
        <dbReference type="EMBL" id="KDQ63471.1"/>
    </source>
</evidence>
<dbReference type="Pfam" id="PF08030">
    <property type="entry name" value="NAD_binding_6"/>
    <property type="match status" value="1"/>
</dbReference>
<evidence type="ECO:0000256" key="3">
    <source>
        <dbReference type="ARBA" id="ARBA00022982"/>
    </source>
</evidence>
<evidence type="ECO:0000256" key="8">
    <source>
        <dbReference type="SAM" id="Phobius"/>
    </source>
</evidence>
<dbReference type="InterPro" id="IPR013112">
    <property type="entry name" value="FAD-bd_8"/>
</dbReference>
<dbReference type="GO" id="GO:0042554">
    <property type="term" value="P:superoxide anion generation"/>
    <property type="evidence" value="ECO:0007669"/>
    <property type="project" value="TreeGrafter"/>
</dbReference>
<dbReference type="GO" id="GO:0006952">
    <property type="term" value="P:defense response"/>
    <property type="evidence" value="ECO:0007669"/>
    <property type="project" value="TreeGrafter"/>
</dbReference>
<dbReference type="PANTHER" id="PTHR11972:SF39">
    <property type="entry name" value="FAD-BINDING FR-TYPE DOMAIN-CONTAINING PROTEIN"/>
    <property type="match status" value="1"/>
</dbReference>
<dbReference type="FunFam" id="2.40.30.10:FF:000091">
    <property type="entry name" value="NADPH oxidase (NoxA), putative"/>
    <property type="match status" value="1"/>
</dbReference>
<sequence>MGESWFRREFLTPKRLAFNVVFYGIHFFLFGYGWHTQATNTKLAALNGLKWSVWTSRGAGLVLAFDGGMILVPMLRNILRIVRPKLTWLFPADENIWFHRQVAYSMAFWAMVHTTAHYVNFFNVERTQVRKEIALDIHYTQAGGITGHFLLLIMLLMYSTAHQKMRQQCFEAFWYTHHLAFFFMIGLYTHATGCFVRDSVDPDYIPTFPFYSTEHCLGYESWRFTIWPGIIYFGERIWREVRARKATRLSKVLVHPSGAMELRIVKPSFKYTAGQWLFIQVPEISSLQWHPFTITSAPEDPYVSVHIRQVGDWTYALGDRLGAGPSVVAAMTKAAMKGTEKDEKDILGGSSRGDYVEIDAGSATTSLPAVRVDGPYGAPAEDVFDNEVAVLIGAGIGVTPFASILKHIWYRQKKGKLGSLRRVEFFWVVRDAPSFGWFQSLLQEVEAAQADPNFLRINIYLTQKISEDMLWNIAVNDAGADYDPLTLLRTRTMFGRPDWTAIYSRMKQAIETGRYIPGSNAQLKTKVGTYFCGPGVLAKAIKKATVEACTSSVEFTFAKEHF</sequence>